<dbReference type="EMBL" id="JQCE01000042">
    <property type="protein sequence ID" value="KRO16283.1"/>
    <property type="molecule type" value="Genomic_DNA"/>
</dbReference>
<dbReference type="PANTHER" id="PTHR42737">
    <property type="entry name" value="GLUTATHIONE REDUCTASE"/>
    <property type="match status" value="1"/>
</dbReference>
<keyword evidence="3 7" id="KW-0274">FAD</keyword>
<feature type="domain" description="FAD/NAD(P)-binding" evidence="10">
    <location>
        <begin position="3"/>
        <end position="312"/>
    </location>
</feature>
<dbReference type="InterPro" id="IPR023753">
    <property type="entry name" value="FAD/NAD-binding_dom"/>
</dbReference>
<name>A0A0R2MVQ4_9LACO</name>
<dbReference type="InterPro" id="IPR046952">
    <property type="entry name" value="GSHR/TRXR-like"/>
</dbReference>
<keyword evidence="7" id="KW-0547">Nucleotide-binding</keyword>
<evidence type="ECO:0000256" key="6">
    <source>
        <dbReference type="ARBA" id="ARBA00023284"/>
    </source>
</evidence>
<evidence type="ECO:0000259" key="9">
    <source>
        <dbReference type="Pfam" id="PF02852"/>
    </source>
</evidence>
<dbReference type="InterPro" id="IPR004099">
    <property type="entry name" value="Pyr_nucl-diS_OxRdtase_dimer"/>
</dbReference>
<dbReference type="PRINTS" id="PR00411">
    <property type="entry name" value="PNDRDTASEI"/>
</dbReference>
<dbReference type="InterPro" id="IPR016156">
    <property type="entry name" value="FAD/NAD-linked_Rdtase_dimer_sf"/>
</dbReference>
<dbReference type="RefSeq" id="WP_056993080.1">
    <property type="nucleotide sequence ID" value="NZ_JQCE01000042.1"/>
</dbReference>
<evidence type="ECO:0008006" key="13">
    <source>
        <dbReference type="Google" id="ProtNLM"/>
    </source>
</evidence>
<protein>
    <recommendedName>
        <fullName evidence="13">Glutathione reductase</fullName>
    </recommendedName>
</protein>
<keyword evidence="7" id="KW-0520">NAD</keyword>
<evidence type="ECO:0000256" key="4">
    <source>
        <dbReference type="ARBA" id="ARBA00023002"/>
    </source>
</evidence>
<dbReference type="GO" id="GO:0034599">
    <property type="term" value="P:cellular response to oxidative stress"/>
    <property type="evidence" value="ECO:0007669"/>
    <property type="project" value="TreeGrafter"/>
</dbReference>
<dbReference type="AlphaFoldDB" id="A0A0R2MVQ4"/>
<dbReference type="PATRIC" id="fig|1293598.4.peg.1713"/>
<feature type="domain" description="Pyridine nucleotide-disulphide oxidoreductase dimerisation" evidence="9">
    <location>
        <begin position="335"/>
        <end position="437"/>
    </location>
</feature>
<dbReference type="Gene3D" id="3.50.50.60">
    <property type="entry name" value="FAD/NAD(P)-binding domain"/>
    <property type="match status" value="2"/>
</dbReference>
<evidence type="ECO:0000259" key="10">
    <source>
        <dbReference type="Pfam" id="PF07992"/>
    </source>
</evidence>
<evidence type="ECO:0000256" key="2">
    <source>
        <dbReference type="ARBA" id="ARBA00022630"/>
    </source>
</evidence>
<feature type="disulfide bond" description="Redox-active" evidence="8">
    <location>
        <begin position="40"/>
        <end position="45"/>
    </location>
</feature>
<evidence type="ECO:0000256" key="7">
    <source>
        <dbReference type="PIRSR" id="PIRSR000350-3"/>
    </source>
</evidence>
<dbReference type="GO" id="GO:0005829">
    <property type="term" value="C:cytosol"/>
    <property type="evidence" value="ECO:0007669"/>
    <property type="project" value="TreeGrafter"/>
</dbReference>
<feature type="binding site" evidence="7">
    <location>
        <position position="257"/>
    </location>
    <ligand>
        <name>NAD(+)</name>
        <dbReference type="ChEBI" id="CHEBI:57540"/>
    </ligand>
</feature>
<keyword evidence="4" id="KW-0560">Oxidoreductase</keyword>
<dbReference type="PIRSF" id="PIRSF000350">
    <property type="entry name" value="Mercury_reductase_MerA"/>
    <property type="match status" value="1"/>
</dbReference>
<dbReference type="Pfam" id="PF02852">
    <property type="entry name" value="Pyr_redox_dim"/>
    <property type="match status" value="1"/>
</dbReference>
<dbReference type="STRING" id="1293598.IV56_GL001644"/>
<proteinExistence type="inferred from homology"/>
<reference evidence="11 12" key="1">
    <citation type="journal article" date="2015" name="Genome Announc.">
        <title>Expanding the biotechnology potential of lactobacilli through comparative genomics of 213 strains and associated genera.</title>
        <authorList>
            <person name="Sun Z."/>
            <person name="Harris H.M."/>
            <person name="McCann A."/>
            <person name="Guo C."/>
            <person name="Argimon S."/>
            <person name="Zhang W."/>
            <person name="Yang X."/>
            <person name="Jeffery I.B."/>
            <person name="Cooney J.C."/>
            <person name="Kagawa T.F."/>
            <person name="Liu W."/>
            <person name="Song Y."/>
            <person name="Salvetti E."/>
            <person name="Wrobel A."/>
            <person name="Rasinkangas P."/>
            <person name="Parkhill J."/>
            <person name="Rea M.C."/>
            <person name="O'Sullivan O."/>
            <person name="Ritari J."/>
            <person name="Douillard F.P."/>
            <person name="Paul Ross R."/>
            <person name="Yang R."/>
            <person name="Briner A.E."/>
            <person name="Felis G.E."/>
            <person name="de Vos W.M."/>
            <person name="Barrangou R."/>
            <person name="Klaenhammer T.R."/>
            <person name="Caufield P.W."/>
            <person name="Cui Y."/>
            <person name="Zhang H."/>
            <person name="O'Toole P.W."/>
        </authorList>
    </citation>
    <scope>NUCLEOTIDE SEQUENCE [LARGE SCALE GENOMIC DNA]</scope>
    <source>
        <strain evidence="11 12">DSM 24301</strain>
    </source>
</reference>
<dbReference type="GO" id="GO:0050660">
    <property type="term" value="F:flavin adenine dinucleotide binding"/>
    <property type="evidence" value="ECO:0007669"/>
    <property type="project" value="InterPro"/>
</dbReference>
<evidence type="ECO:0000256" key="5">
    <source>
        <dbReference type="ARBA" id="ARBA00023157"/>
    </source>
</evidence>
<dbReference type="PANTHER" id="PTHR42737:SF2">
    <property type="entry name" value="GLUTATHIONE REDUCTASE"/>
    <property type="match status" value="1"/>
</dbReference>
<dbReference type="Gene3D" id="3.30.390.30">
    <property type="match status" value="1"/>
</dbReference>
<dbReference type="InterPro" id="IPR036188">
    <property type="entry name" value="FAD/NAD-bd_sf"/>
</dbReference>
<comment type="cofactor">
    <cofactor evidence="7">
        <name>FAD</name>
        <dbReference type="ChEBI" id="CHEBI:57692"/>
    </cofactor>
    <text evidence="7">Binds 1 FAD per subunit.</text>
</comment>
<dbReference type="GO" id="GO:0045454">
    <property type="term" value="P:cell redox homeostasis"/>
    <property type="evidence" value="ECO:0007669"/>
    <property type="project" value="InterPro"/>
</dbReference>
<evidence type="ECO:0000256" key="1">
    <source>
        <dbReference type="ARBA" id="ARBA00007532"/>
    </source>
</evidence>
<dbReference type="SUPFAM" id="SSF51905">
    <property type="entry name" value="FAD/NAD(P)-binding domain"/>
    <property type="match status" value="1"/>
</dbReference>
<evidence type="ECO:0000313" key="11">
    <source>
        <dbReference type="EMBL" id="KRO16283.1"/>
    </source>
</evidence>
<gene>
    <name evidence="11" type="ORF">IV56_GL001644</name>
</gene>
<evidence type="ECO:0000313" key="12">
    <source>
        <dbReference type="Proteomes" id="UP000050969"/>
    </source>
</evidence>
<dbReference type="Proteomes" id="UP000050969">
    <property type="component" value="Unassembled WGS sequence"/>
</dbReference>
<dbReference type="GO" id="GO:0004362">
    <property type="term" value="F:glutathione-disulfide reductase (NADPH) activity"/>
    <property type="evidence" value="ECO:0007669"/>
    <property type="project" value="TreeGrafter"/>
</dbReference>
<keyword evidence="6" id="KW-0676">Redox-active center</keyword>
<dbReference type="SUPFAM" id="SSF55424">
    <property type="entry name" value="FAD/NAD-linked reductases, dimerisation (C-terminal) domain"/>
    <property type="match status" value="1"/>
</dbReference>
<feature type="binding site" evidence="7">
    <location>
        <position position="298"/>
    </location>
    <ligand>
        <name>FAD</name>
        <dbReference type="ChEBI" id="CHEBI:57692"/>
    </ligand>
</feature>
<comment type="caution">
    <text evidence="11">The sequence shown here is derived from an EMBL/GenBank/DDBJ whole genome shotgun (WGS) entry which is preliminary data.</text>
</comment>
<comment type="similarity">
    <text evidence="1">Belongs to the class-I pyridine nucleotide-disulfide oxidoreductase family.</text>
</comment>
<dbReference type="GO" id="GO:0006749">
    <property type="term" value="P:glutathione metabolic process"/>
    <property type="evidence" value="ECO:0007669"/>
    <property type="project" value="TreeGrafter"/>
</dbReference>
<dbReference type="Pfam" id="PF07992">
    <property type="entry name" value="Pyr_redox_2"/>
    <property type="match status" value="1"/>
</dbReference>
<dbReference type="InterPro" id="IPR001100">
    <property type="entry name" value="Pyr_nuc-diS_OxRdtase"/>
</dbReference>
<evidence type="ECO:0000256" key="3">
    <source>
        <dbReference type="ARBA" id="ARBA00022827"/>
    </source>
</evidence>
<accession>A0A0R2MVQ4</accession>
<keyword evidence="2" id="KW-0285">Flavoprotein</keyword>
<feature type="binding site" evidence="7">
    <location>
        <begin position="170"/>
        <end position="177"/>
    </location>
    <ligand>
        <name>NAD(+)</name>
        <dbReference type="ChEBI" id="CHEBI:57540"/>
    </ligand>
</feature>
<dbReference type="PRINTS" id="PR00368">
    <property type="entry name" value="FADPNR"/>
</dbReference>
<keyword evidence="12" id="KW-1185">Reference proteome</keyword>
<organism evidence="11 12">
    <name type="scientific">Lacticaseibacillus saniviri JCM 17471 = DSM 24301</name>
    <dbReference type="NCBI Taxonomy" id="1293598"/>
    <lineage>
        <taxon>Bacteria</taxon>
        <taxon>Bacillati</taxon>
        <taxon>Bacillota</taxon>
        <taxon>Bacilli</taxon>
        <taxon>Lactobacillales</taxon>
        <taxon>Lactobacillaceae</taxon>
        <taxon>Lacticaseibacillus</taxon>
    </lineage>
</organism>
<keyword evidence="5" id="KW-1015">Disulfide bond</keyword>
<sequence length="442" mass="48551">MDFDVLFIGSGQAAWNGAIPMSKAGLRVGVIEEGRFGGVCTNRGCNAKITLDRPVELMRQVEQLQGRGFDQLPTLNWHDLMAHKHEVIDGLAYGNEMKLAGAGVTNIIGHATFVDAHTLRVNDKDYTADKIVIATGRVPHRLDIPGKELLHDSTDFLVLEDMPKRLTIIGAGYVGMEFATIANAFGADVTVILRGSRALRDFYAPYVDTVIADLRDRGVKFHYQTSITAATKRGDAIELTGPDGYTHTTDYVVDATGRTAVTTDMNWDQIGLEYDPVAGITVDDHLETNVPGVYATGDILNKPQPKITPVAIFESQYLAHLFTKETSDAIDYPAIAYTVFTSPRIATVGVSAAEAEESDQYTVEHFDYQNDWFRQVGNEVHAGVSVVFDRDHQLVGATSVGNDAVETINGLTDLIEAKTTHEQVERLIYIFPSIAHSYMRKV</sequence>
<evidence type="ECO:0000256" key="8">
    <source>
        <dbReference type="PIRSR" id="PIRSR000350-4"/>
    </source>
</evidence>